<keyword evidence="9" id="KW-0812">Transmembrane</keyword>
<gene>
    <name evidence="12" type="ORF">V1264_015231</name>
</gene>
<dbReference type="Gene3D" id="3.90.780.10">
    <property type="entry name" value="5'-Nucleotidase, C-terminal domain"/>
    <property type="match status" value="1"/>
</dbReference>
<reference evidence="12 13" key="1">
    <citation type="submission" date="2024-02" db="EMBL/GenBank/DDBJ databases">
        <title>Chromosome-scale genome assembly of the rough periwinkle Littorina saxatilis.</title>
        <authorList>
            <person name="De Jode A."/>
            <person name="Faria R."/>
            <person name="Formenti G."/>
            <person name="Sims Y."/>
            <person name="Smith T.P."/>
            <person name="Tracey A."/>
            <person name="Wood J.M.D."/>
            <person name="Zagrodzka Z.B."/>
            <person name="Johannesson K."/>
            <person name="Butlin R.K."/>
            <person name="Leder E.H."/>
        </authorList>
    </citation>
    <scope>NUCLEOTIDE SEQUENCE [LARGE SCALE GENOMIC DNA]</scope>
    <source>
        <strain evidence="12">Snail1</strain>
        <tissue evidence="12">Muscle</tissue>
    </source>
</reference>
<dbReference type="InterPro" id="IPR008334">
    <property type="entry name" value="5'-Nucleotdase_C"/>
</dbReference>
<dbReference type="FunFam" id="3.60.21.10:FF:000020">
    <property type="entry name" value="NT5E isoform 4"/>
    <property type="match status" value="1"/>
</dbReference>
<organism evidence="12 13">
    <name type="scientific">Littorina saxatilis</name>
    <dbReference type="NCBI Taxonomy" id="31220"/>
    <lineage>
        <taxon>Eukaryota</taxon>
        <taxon>Metazoa</taxon>
        <taxon>Spiralia</taxon>
        <taxon>Lophotrochozoa</taxon>
        <taxon>Mollusca</taxon>
        <taxon>Gastropoda</taxon>
        <taxon>Caenogastropoda</taxon>
        <taxon>Littorinimorpha</taxon>
        <taxon>Littorinoidea</taxon>
        <taxon>Littorinidae</taxon>
        <taxon>Littorina</taxon>
    </lineage>
</organism>
<evidence type="ECO:0000256" key="3">
    <source>
        <dbReference type="ARBA" id="ARBA00012643"/>
    </source>
</evidence>
<dbReference type="Pfam" id="PF00149">
    <property type="entry name" value="Metallophos"/>
    <property type="match status" value="1"/>
</dbReference>
<protein>
    <recommendedName>
        <fullName evidence="3">5'-nucleotidase</fullName>
        <ecNumber evidence="3">3.1.3.5</ecNumber>
    </recommendedName>
</protein>
<evidence type="ECO:0000313" key="13">
    <source>
        <dbReference type="Proteomes" id="UP001374579"/>
    </source>
</evidence>
<keyword evidence="9" id="KW-0472">Membrane</keyword>
<dbReference type="Proteomes" id="UP001374579">
    <property type="component" value="Unassembled WGS sequence"/>
</dbReference>
<dbReference type="GO" id="GO:0000166">
    <property type="term" value="F:nucleotide binding"/>
    <property type="evidence" value="ECO:0007669"/>
    <property type="project" value="UniProtKB-KW"/>
</dbReference>
<keyword evidence="6 8" id="KW-0547">Nucleotide-binding</keyword>
<feature type="domain" description="5'-Nucleotidase C-terminal" evidence="11">
    <location>
        <begin position="350"/>
        <end position="508"/>
    </location>
</feature>
<dbReference type="GO" id="GO:0016020">
    <property type="term" value="C:membrane"/>
    <property type="evidence" value="ECO:0007669"/>
    <property type="project" value="UniProtKB-ARBA"/>
</dbReference>
<evidence type="ECO:0000256" key="1">
    <source>
        <dbReference type="ARBA" id="ARBA00000815"/>
    </source>
</evidence>
<dbReference type="GO" id="GO:0046872">
    <property type="term" value="F:metal ion binding"/>
    <property type="evidence" value="ECO:0007669"/>
    <property type="project" value="UniProtKB-KW"/>
</dbReference>
<accession>A0AAN9GFR3</accession>
<dbReference type="GO" id="GO:0008253">
    <property type="term" value="F:5'-nucleotidase activity"/>
    <property type="evidence" value="ECO:0007669"/>
    <property type="project" value="UniProtKB-EC"/>
</dbReference>
<keyword evidence="7 8" id="KW-0378">Hydrolase</keyword>
<dbReference type="InterPro" id="IPR006179">
    <property type="entry name" value="5_nucleotidase/apyrase"/>
</dbReference>
<dbReference type="InterPro" id="IPR029052">
    <property type="entry name" value="Metallo-depent_PP-like"/>
</dbReference>
<evidence type="ECO:0000256" key="8">
    <source>
        <dbReference type="RuleBase" id="RU362119"/>
    </source>
</evidence>
<keyword evidence="9" id="KW-1133">Transmembrane helix</keyword>
<name>A0AAN9GFR3_9CAEN</name>
<dbReference type="CDD" id="cd07409">
    <property type="entry name" value="MPP_CD73_N"/>
    <property type="match status" value="1"/>
</dbReference>
<dbReference type="PANTHER" id="PTHR11575">
    <property type="entry name" value="5'-NUCLEOTIDASE-RELATED"/>
    <property type="match status" value="1"/>
</dbReference>
<evidence type="ECO:0000259" key="10">
    <source>
        <dbReference type="Pfam" id="PF00149"/>
    </source>
</evidence>
<evidence type="ECO:0000259" key="11">
    <source>
        <dbReference type="Pfam" id="PF02872"/>
    </source>
</evidence>
<comment type="similarity">
    <text evidence="2 8">Belongs to the 5'-nucleotidase family.</text>
</comment>
<evidence type="ECO:0000256" key="9">
    <source>
        <dbReference type="SAM" id="Phobius"/>
    </source>
</evidence>
<feature type="transmembrane region" description="Helical" evidence="9">
    <location>
        <begin position="570"/>
        <end position="589"/>
    </location>
</feature>
<dbReference type="EMBL" id="JBAMIC010000004">
    <property type="protein sequence ID" value="KAK7107283.1"/>
    <property type="molecule type" value="Genomic_DNA"/>
</dbReference>
<evidence type="ECO:0000256" key="2">
    <source>
        <dbReference type="ARBA" id="ARBA00006654"/>
    </source>
</evidence>
<dbReference type="InterPro" id="IPR004843">
    <property type="entry name" value="Calcineurin-like_PHP"/>
</dbReference>
<dbReference type="GO" id="GO:0009166">
    <property type="term" value="P:nucleotide catabolic process"/>
    <property type="evidence" value="ECO:0007669"/>
    <property type="project" value="InterPro"/>
</dbReference>
<dbReference type="InterPro" id="IPR036907">
    <property type="entry name" value="5'-Nucleotdase_C_sf"/>
</dbReference>
<keyword evidence="5 8" id="KW-0732">Signal</keyword>
<dbReference type="InterPro" id="IPR006146">
    <property type="entry name" value="5'-Nucleotdase_CS"/>
</dbReference>
<evidence type="ECO:0000256" key="4">
    <source>
        <dbReference type="ARBA" id="ARBA00022723"/>
    </source>
</evidence>
<dbReference type="SUPFAM" id="SSF55816">
    <property type="entry name" value="5'-nucleotidase (syn. UDP-sugar hydrolase), C-terminal domain"/>
    <property type="match status" value="1"/>
</dbReference>
<comment type="caution">
    <text evidence="12">The sequence shown here is derived from an EMBL/GenBank/DDBJ whole genome shotgun (WGS) entry which is preliminary data.</text>
</comment>
<evidence type="ECO:0000256" key="7">
    <source>
        <dbReference type="ARBA" id="ARBA00022801"/>
    </source>
</evidence>
<dbReference type="SUPFAM" id="SSF56300">
    <property type="entry name" value="Metallo-dependent phosphatases"/>
    <property type="match status" value="1"/>
</dbReference>
<dbReference type="PRINTS" id="PR01607">
    <property type="entry name" value="APYRASEFAMLY"/>
</dbReference>
<keyword evidence="4" id="KW-0479">Metal-binding</keyword>
<dbReference type="Pfam" id="PF02872">
    <property type="entry name" value="5_nucleotid_C"/>
    <property type="match status" value="1"/>
</dbReference>
<comment type="catalytic activity">
    <reaction evidence="1">
        <text>a ribonucleoside 5'-phosphate + H2O = a ribonucleoside + phosphate</text>
        <dbReference type="Rhea" id="RHEA:12484"/>
        <dbReference type="ChEBI" id="CHEBI:15377"/>
        <dbReference type="ChEBI" id="CHEBI:18254"/>
        <dbReference type="ChEBI" id="CHEBI:43474"/>
        <dbReference type="ChEBI" id="CHEBI:58043"/>
        <dbReference type="EC" id="3.1.3.5"/>
    </reaction>
</comment>
<sequence>MAVSPVGGFLKLCLVLWCFVVRCCCYDLTIMHTNDIHARYDQTNKYSGQCSDSDAQAGKCFGGFPRMKTKVKEIRAQNNNTVLVDAGDQYQGTIWFYRYGGNVSVSFMNMIKYDVMALGNHEFDQGPEGLRVLMDNAEFPIVSSNTDASAYSDIQQQLKKSTVLTIGGEKVGFVGYTTEDTKTISNPKEITFSDVVAALTSEVASLTSQGINKIVCVGHAGFVVDLRIAREVPGVDVVVGGHTNTFLYNGEAPSDEDPVGSYPVVIDRKDGTKALVVQDYAFGKYLGFLQVKFNDSGTVVSWSGNPILLNDSVPKDPALQTELDEWRKGVDEITKQVLGRTFVFLQGLKEQCRQQECSMGNLITDAMVTQNLRHSDSMEWNHVAIALLNGGGVRSSIPKGDITLADVLTVQPFRNTIDIVELNGSVIHDVMEFSASEWDPTELNGGFLQHSGLRVLYDMKQPKGQRVVEVKVRCADCEVPEFVDLEPTKVYKIIMSNFLANGGDGFTLIPKNTIKHHLIGDLDSTVLTSYITEYSPIIHGLEGRIRFVNVTSAVCKGETSGTTILLPTSLFTWLACCIVSSLVVVRNFVYPVH</sequence>
<feature type="domain" description="Calcineurin-like phosphoesterase" evidence="10">
    <location>
        <begin position="29"/>
        <end position="243"/>
    </location>
</feature>
<feature type="signal peptide" evidence="8">
    <location>
        <begin position="1"/>
        <end position="25"/>
    </location>
</feature>
<proteinExistence type="inferred from homology"/>
<evidence type="ECO:0000313" key="12">
    <source>
        <dbReference type="EMBL" id="KAK7107283.1"/>
    </source>
</evidence>
<feature type="chain" id="PRO_5042670423" description="5'-nucleotidase" evidence="8">
    <location>
        <begin position="26"/>
        <end position="593"/>
    </location>
</feature>
<dbReference type="FunFam" id="3.90.780.10:FF:000001">
    <property type="entry name" value="NT5E isoform 3"/>
    <property type="match status" value="1"/>
</dbReference>
<evidence type="ECO:0000256" key="5">
    <source>
        <dbReference type="ARBA" id="ARBA00022729"/>
    </source>
</evidence>
<dbReference type="PROSITE" id="PS00786">
    <property type="entry name" value="5_NUCLEOTIDASE_2"/>
    <property type="match status" value="1"/>
</dbReference>
<dbReference type="EC" id="3.1.3.5" evidence="3"/>
<dbReference type="Gene3D" id="3.60.21.10">
    <property type="match status" value="1"/>
</dbReference>
<evidence type="ECO:0000256" key="6">
    <source>
        <dbReference type="ARBA" id="ARBA00022741"/>
    </source>
</evidence>
<dbReference type="PANTHER" id="PTHR11575:SF24">
    <property type="entry name" value="5'-NUCLEOTIDASE"/>
    <property type="match status" value="1"/>
</dbReference>
<keyword evidence="13" id="KW-1185">Reference proteome</keyword>
<dbReference type="AlphaFoldDB" id="A0AAN9GFR3"/>